<feature type="transmembrane region" description="Helical" evidence="13">
    <location>
        <begin position="6"/>
        <end position="25"/>
    </location>
</feature>
<dbReference type="InterPro" id="IPR040399">
    <property type="entry name" value="TMEM35A/B"/>
</dbReference>
<dbReference type="Proteomes" id="UP000014500">
    <property type="component" value="Unassembled WGS sequence"/>
</dbReference>
<dbReference type="GO" id="GO:0031410">
    <property type="term" value="C:cytoplasmic vesicle"/>
    <property type="evidence" value="ECO:0007669"/>
    <property type="project" value="UniProtKB-SubCell"/>
</dbReference>
<dbReference type="EMBL" id="JH432064">
    <property type="status" value="NOT_ANNOTATED_CDS"/>
    <property type="molecule type" value="Genomic_DNA"/>
</dbReference>
<dbReference type="Pfam" id="PF13564">
    <property type="entry name" value="DoxX_2"/>
    <property type="match status" value="1"/>
</dbReference>
<name>T1JC91_STRMM</name>
<feature type="transmembrane region" description="Helical" evidence="13">
    <location>
        <begin position="66"/>
        <end position="85"/>
    </location>
</feature>
<organism evidence="14 15">
    <name type="scientific">Strigamia maritima</name>
    <name type="common">European centipede</name>
    <name type="synonym">Geophilus maritimus</name>
    <dbReference type="NCBI Taxonomy" id="126957"/>
    <lineage>
        <taxon>Eukaryota</taxon>
        <taxon>Metazoa</taxon>
        <taxon>Ecdysozoa</taxon>
        <taxon>Arthropoda</taxon>
        <taxon>Myriapoda</taxon>
        <taxon>Chilopoda</taxon>
        <taxon>Pleurostigmophora</taxon>
        <taxon>Geophilomorpha</taxon>
        <taxon>Linotaeniidae</taxon>
        <taxon>Strigamia</taxon>
    </lineage>
</organism>
<keyword evidence="15" id="KW-1185">Reference proteome</keyword>
<evidence type="ECO:0000256" key="9">
    <source>
        <dbReference type="ARBA" id="ARBA00023140"/>
    </source>
</evidence>
<comment type="subcellular location">
    <subcellularLocation>
        <location evidence="2">Cytoplasmic vesicle</location>
    </subcellularLocation>
    <subcellularLocation>
        <location evidence="1">Endoplasmic reticulum membrane</location>
        <topology evidence="1">Multi-pass membrane protein</topology>
    </subcellularLocation>
    <subcellularLocation>
        <location evidence="3">Peroxisome membrane</location>
        <topology evidence="3">Multi-pass membrane protein</topology>
    </subcellularLocation>
</comment>
<keyword evidence="10" id="KW-0143">Chaperone</keyword>
<reference evidence="15" key="1">
    <citation type="submission" date="2011-05" db="EMBL/GenBank/DDBJ databases">
        <authorList>
            <person name="Richards S.R."/>
            <person name="Qu J."/>
            <person name="Jiang H."/>
            <person name="Jhangiani S.N."/>
            <person name="Agravi P."/>
            <person name="Goodspeed R."/>
            <person name="Gross S."/>
            <person name="Mandapat C."/>
            <person name="Jackson L."/>
            <person name="Mathew T."/>
            <person name="Pu L."/>
            <person name="Thornton R."/>
            <person name="Saada N."/>
            <person name="Wilczek-Boney K.B."/>
            <person name="Lee S."/>
            <person name="Kovar C."/>
            <person name="Wu Y."/>
            <person name="Scherer S.E."/>
            <person name="Worley K.C."/>
            <person name="Muzny D.M."/>
            <person name="Gibbs R."/>
        </authorList>
    </citation>
    <scope>NUCLEOTIDE SEQUENCE</scope>
    <source>
        <strain evidence="15">Brora</strain>
    </source>
</reference>
<evidence type="ECO:0000256" key="6">
    <source>
        <dbReference type="ARBA" id="ARBA00022824"/>
    </source>
</evidence>
<evidence type="ECO:0000313" key="14">
    <source>
        <dbReference type="EnsemblMetazoa" id="SMAR011401-PA"/>
    </source>
</evidence>
<keyword evidence="5 13" id="KW-0812">Transmembrane</keyword>
<sequence>MASVVLKTLSILLGLFFLFVGAMKLTPHISKDMHKDIRKGFIQYAKVFPLSQTLGFKVSSKVYRKCVGWAEVCCGFTLIFIPGFLKQVANLILLLMMLGAVYTHYAIGEKFERTAPSIVFTFMLACRFIIYVQDWQKRKEGLQIITKEEKVD</sequence>
<evidence type="ECO:0000256" key="4">
    <source>
        <dbReference type="ARBA" id="ARBA00006679"/>
    </source>
</evidence>
<keyword evidence="8 13" id="KW-0472">Membrane</keyword>
<evidence type="ECO:0000256" key="8">
    <source>
        <dbReference type="ARBA" id="ARBA00023136"/>
    </source>
</evidence>
<dbReference type="PANTHER" id="PTHR13163">
    <property type="entry name" value="SPINAL CORD EXPRESSION PROTEIN 4"/>
    <property type="match status" value="1"/>
</dbReference>
<evidence type="ECO:0000256" key="10">
    <source>
        <dbReference type="ARBA" id="ARBA00023186"/>
    </source>
</evidence>
<keyword evidence="9" id="KW-0576">Peroxisome</keyword>
<keyword evidence="6" id="KW-0256">Endoplasmic reticulum</keyword>
<evidence type="ECO:0000256" key="11">
    <source>
        <dbReference type="ARBA" id="ARBA00023329"/>
    </source>
</evidence>
<keyword evidence="7 13" id="KW-1133">Transmembrane helix</keyword>
<evidence type="ECO:0000256" key="2">
    <source>
        <dbReference type="ARBA" id="ARBA00004541"/>
    </source>
</evidence>
<reference evidence="14" key="2">
    <citation type="submission" date="2015-02" db="UniProtKB">
        <authorList>
            <consortium name="EnsemblMetazoa"/>
        </authorList>
    </citation>
    <scope>IDENTIFICATION</scope>
</reference>
<feature type="transmembrane region" description="Helical" evidence="13">
    <location>
        <begin position="114"/>
        <end position="132"/>
    </location>
</feature>
<evidence type="ECO:0000256" key="1">
    <source>
        <dbReference type="ARBA" id="ARBA00004477"/>
    </source>
</evidence>
<evidence type="ECO:0000256" key="12">
    <source>
        <dbReference type="ARBA" id="ARBA00024424"/>
    </source>
</evidence>
<dbReference type="HOGENOM" id="CLU_121618_2_1_1"/>
<proteinExistence type="inferred from homology"/>
<comment type="similarity">
    <text evidence="4">Belongs to the DoxX family.</text>
</comment>
<dbReference type="GO" id="GO:0005789">
    <property type="term" value="C:endoplasmic reticulum membrane"/>
    <property type="evidence" value="ECO:0007669"/>
    <property type="project" value="UniProtKB-SubCell"/>
</dbReference>
<dbReference type="EnsemblMetazoa" id="SMAR011401-RA">
    <property type="protein sequence ID" value="SMAR011401-PA"/>
    <property type="gene ID" value="SMAR011401"/>
</dbReference>
<dbReference type="GO" id="GO:0005778">
    <property type="term" value="C:peroxisomal membrane"/>
    <property type="evidence" value="ECO:0007669"/>
    <property type="project" value="UniProtKB-SubCell"/>
</dbReference>
<evidence type="ECO:0000256" key="13">
    <source>
        <dbReference type="SAM" id="Phobius"/>
    </source>
</evidence>
<evidence type="ECO:0000313" key="15">
    <source>
        <dbReference type="Proteomes" id="UP000014500"/>
    </source>
</evidence>
<protein>
    <recommendedName>
        <fullName evidence="12">Novel acetylcholine receptor chaperone</fullName>
    </recommendedName>
</protein>
<dbReference type="PhylomeDB" id="T1JC91"/>
<evidence type="ECO:0000256" key="5">
    <source>
        <dbReference type="ARBA" id="ARBA00022692"/>
    </source>
</evidence>
<dbReference type="OMA" id="INKEMHR"/>
<evidence type="ECO:0000256" key="3">
    <source>
        <dbReference type="ARBA" id="ARBA00004585"/>
    </source>
</evidence>
<evidence type="ECO:0000256" key="7">
    <source>
        <dbReference type="ARBA" id="ARBA00022989"/>
    </source>
</evidence>
<dbReference type="InterPro" id="IPR032808">
    <property type="entry name" value="DoxX"/>
</dbReference>
<dbReference type="PANTHER" id="PTHR13163:SF0">
    <property type="entry name" value="NOVEL ACETYLCHOLINE RECEPTOR CHAPERONE"/>
    <property type="match status" value="1"/>
</dbReference>
<accession>T1JC91</accession>
<keyword evidence="11" id="KW-0968">Cytoplasmic vesicle</keyword>
<dbReference type="AlphaFoldDB" id="T1JC91"/>
<dbReference type="STRING" id="126957.T1JC91"/>
<dbReference type="GO" id="GO:2000010">
    <property type="term" value="P:positive regulation of protein localization to cell surface"/>
    <property type="evidence" value="ECO:0007669"/>
    <property type="project" value="TreeGrafter"/>
</dbReference>
<dbReference type="eggNOG" id="ENOG502RXPR">
    <property type="taxonomic scope" value="Eukaryota"/>
</dbReference>
<dbReference type="GO" id="GO:0051131">
    <property type="term" value="P:chaperone-mediated protein complex assembly"/>
    <property type="evidence" value="ECO:0007669"/>
    <property type="project" value="TreeGrafter"/>
</dbReference>